<dbReference type="InterPro" id="IPR011500">
    <property type="entry name" value="GPCR_3_9-Cys_dom"/>
</dbReference>
<name>A0A0J7JVP6_LASNI</name>
<dbReference type="Gene3D" id="2.10.50.30">
    <property type="entry name" value="GPCR, family 3, nine cysteines domain"/>
    <property type="match status" value="1"/>
</dbReference>
<proteinExistence type="inferred from homology"/>
<organism evidence="13 14">
    <name type="scientific">Lasius niger</name>
    <name type="common">Black garden ant</name>
    <dbReference type="NCBI Taxonomy" id="67767"/>
    <lineage>
        <taxon>Eukaryota</taxon>
        <taxon>Metazoa</taxon>
        <taxon>Ecdysozoa</taxon>
        <taxon>Arthropoda</taxon>
        <taxon>Hexapoda</taxon>
        <taxon>Insecta</taxon>
        <taxon>Pterygota</taxon>
        <taxon>Neoptera</taxon>
        <taxon>Endopterygota</taxon>
        <taxon>Hymenoptera</taxon>
        <taxon>Apocrita</taxon>
        <taxon>Aculeata</taxon>
        <taxon>Formicoidea</taxon>
        <taxon>Formicidae</taxon>
        <taxon>Formicinae</taxon>
        <taxon>Lasius</taxon>
        <taxon>Lasius</taxon>
    </lineage>
</organism>
<dbReference type="GO" id="GO:0005886">
    <property type="term" value="C:plasma membrane"/>
    <property type="evidence" value="ECO:0007669"/>
    <property type="project" value="UniProtKB-SubCell"/>
</dbReference>
<dbReference type="STRING" id="67767.A0A0J7JVP6"/>
<keyword evidence="14" id="KW-1185">Reference proteome</keyword>
<keyword evidence="8 13" id="KW-0675">Receptor</keyword>
<dbReference type="InterPro" id="IPR017979">
    <property type="entry name" value="GPCR_3_CS"/>
</dbReference>
<evidence type="ECO:0000256" key="6">
    <source>
        <dbReference type="ARBA" id="ARBA00023040"/>
    </source>
</evidence>
<evidence type="ECO:0000313" key="13">
    <source>
        <dbReference type="EMBL" id="KMQ81916.1"/>
    </source>
</evidence>
<accession>A0A0J7JVP6</accession>
<gene>
    <name evidence="13" type="ORF">RF55_24764</name>
</gene>
<evidence type="ECO:0000313" key="14">
    <source>
        <dbReference type="Proteomes" id="UP000036403"/>
    </source>
</evidence>
<dbReference type="InterPro" id="IPR038550">
    <property type="entry name" value="GPCR_3_9-Cys_sf"/>
</dbReference>
<sequence length="123" mass="14043">MSRTEYSSAIGKFAYLESWIAHGDKSPGRQVVGKWYNSLDIRTEEMVWARGTKDIPISACSLPCEPGMIKKQQGDTCCWVCDQCEAYEYVYDENTCMDCGPGLWPHPDKRGCYQLPIKHIRIV</sequence>
<dbReference type="OrthoDB" id="425344at2759"/>
<keyword evidence="7" id="KW-0472">Membrane</keyword>
<dbReference type="FunFam" id="2.10.50.30:FF:000001">
    <property type="entry name" value="metabotropic glutamate receptor 1"/>
    <property type="match status" value="1"/>
</dbReference>
<evidence type="ECO:0000256" key="4">
    <source>
        <dbReference type="ARBA" id="ARBA00022692"/>
    </source>
</evidence>
<keyword evidence="9" id="KW-0325">Glycoprotein</keyword>
<keyword evidence="4" id="KW-0812">Transmembrane</keyword>
<comment type="function">
    <text evidence="11">G-protein coupled receptor for glutamate. Ligand binding causes a conformation change that triggers signaling via guanine nucleotide-binding proteins (G proteins) and modulates the activity of down-stream effectors.</text>
</comment>
<evidence type="ECO:0000256" key="3">
    <source>
        <dbReference type="ARBA" id="ARBA00022475"/>
    </source>
</evidence>
<dbReference type="PANTHER" id="PTHR24060">
    <property type="entry name" value="METABOTROPIC GLUTAMATE RECEPTOR"/>
    <property type="match status" value="1"/>
</dbReference>
<reference evidence="13 14" key="1">
    <citation type="submission" date="2015-04" db="EMBL/GenBank/DDBJ databases">
        <title>Lasius niger genome sequencing.</title>
        <authorList>
            <person name="Konorov E.A."/>
            <person name="Nikitin M.A."/>
            <person name="Kirill M.V."/>
            <person name="Chang P."/>
        </authorList>
    </citation>
    <scope>NUCLEOTIDE SEQUENCE [LARGE SCALE GENOMIC DNA]</scope>
    <source>
        <tissue evidence="13">Whole</tissue>
    </source>
</reference>
<dbReference type="PaxDb" id="67767-A0A0J7JVP6"/>
<comment type="subcellular location">
    <subcellularLocation>
        <location evidence="1">Cell membrane</location>
        <topology evidence="1">Multi-pass membrane protein</topology>
    </subcellularLocation>
</comment>
<evidence type="ECO:0000256" key="9">
    <source>
        <dbReference type="ARBA" id="ARBA00023180"/>
    </source>
</evidence>
<evidence type="ECO:0000256" key="2">
    <source>
        <dbReference type="ARBA" id="ARBA00007242"/>
    </source>
</evidence>
<dbReference type="GO" id="GO:0004930">
    <property type="term" value="F:G protein-coupled receptor activity"/>
    <property type="evidence" value="ECO:0007669"/>
    <property type="project" value="UniProtKB-KW"/>
</dbReference>
<keyword evidence="10" id="KW-0807">Transducer</keyword>
<dbReference type="AlphaFoldDB" id="A0A0J7JVP6"/>
<keyword evidence="5" id="KW-1133">Transmembrane helix</keyword>
<evidence type="ECO:0000256" key="5">
    <source>
        <dbReference type="ARBA" id="ARBA00022989"/>
    </source>
</evidence>
<comment type="similarity">
    <text evidence="2">Belongs to the G-protein coupled receptor 3 family.</text>
</comment>
<evidence type="ECO:0000256" key="7">
    <source>
        <dbReference type="ARBA" id="ARBA00023136"/>
    </source>
</evidence>
<comment type="caution">
    <text evidence="13">The sequence shown here is derived from an EMBL/GenBank/DDBJ whole genome shotgun (WGS) entry which is preliminary data.</text>
</comment>
<dbReference type="InterPro" id="IPR050726">
    <property type="entry name" value="mGluR"/>
</dbReference>
<dbReference type="PROSITE" id="PS00980">
    <property type="entry name" value="G_PROTEIN_RECEP_F3_2"/>
    <property type="match status" value="1"/>
</dbReference>
<protein>
    <submittedName>
        <fullName evidence="13">Metabotropic glutamate receptor</fullName>
    </submittedName>
</protein>
<keyword evidence="6" id="KW-0297">G-protein coupled receptor</keyword>
<keyword evidence="3" id="KW-1003">Cell membrane</keyword>
<evidence type="ECO:0000256" key="1">
    <source>
        <dbReference type="ARBA" id="ARBA00004651"/>
    </source>
</evidence>
<evidence type="ECO:0000256" key="10">
    <source>
        <dbReference type="ARBA" id="ARBA00023224"/>
    </source>
</evidence>
<evidence type="ECO:0000256" key="8">
    <source>
        <dbReference type="ARBA" id="ARBA00023170"/>
    </source>
</evidence>
<dbReference type="Proteomes" id="UP000036403">
    <property type="component" value="Unassembled WGS sequence"/>
</dbReference>
<dbReference type="EMBL" id="LBMM01030270">
    <property type="protein sequence ID" value="KMQ81916.1"/>
    <property type="molecule type" value="Genomic_DNA"/>
</dbReference>
<evidence type="ECO:0000259" key="12">
    <source>
        <dbReference type="Pfam" id="PF07562"/>
    </source>
</evidence>
<evidence type="ECO:0000256" key="11">
    <source>
        <dbReference type="ARBA" id="ARBA00054813"/>
    </source>
</evidence>
<feature type="domain" description="GPCR family 3 nine cysteines" evidence="12">
    <location>
        <begin position="55"/>
        <end position="105"/>
    </location>
</feature>
<dbReference type="Pfam" id="PF07562">
    <property type="entry name" value="NCD3G"/>
    <property type="match status" value="1"/>
</dbReference>